<keyword evidence="3" id="KW-1185">Reference proteome</keyword>
<dbReference type="AlphaFoldDB" id="A0A0F3IHL0"/>
<comment type="caution">
    <text evidence="2">The sequence shown here is derived from an EMBL/GenBank/DDBJ whole genome shotgun (WGS) entry which is preliminary data.</text>
</comment>
<protein>
    <recommendedName>
        <fullName evidence="1">DUF4440 domain-containing protein</fullName>
    </recommendedName>
</protein>
<accession>A0A0F3IHL0</accession>
<name>A0A0F3IHL0_9GAMM</name>
<feature type="domain" description="DUF4440" evidence="1">
    <location>
        <begin position="7"/>
        <end position="116"/>
    </location>
</feature>
<organism evidence="2 3">
    <name type="scientific">Methylocucumis oryzae</name>
    <dbReference type="NCBI Taxonomy" id="1632867"/>
    <lineage>
        <taxon>Bacteria</taxon>
        <taxon>Pseudomonadati</taxon>
        <taxon>Pseudomonadota</taxon>
        <taxon>Gammaproteobacteria</taxon>
        <taxon>Methylococcales</taxon>
        <taxon>Methylococcaceae</taxon>
        <taxon>Methylocucumis</taxon>
    </lineage>
</organism>
<sequence length="129" mass="13785">MNNCEQIITAVNTMALAMAEGRLDDVLSAYEPHATLVAQPGMPVSGTGLCTAFQGYIAMQPKFAMPQHEVIEAGDIALHIAPWTMTAIDPVSGSPIEQSGLSLAVFRRQPDGQWLMVIDNPYGSVLLDG</sequence>
<dbReference type="InterPro" id="IPR032710">
    <property type="entry name" value="NTF2-like_dom_sf"/>
</dbReference>
<evidence type="ECO:0000313" key="3">
    <source>
        <dbReference type="Proteomes" id="UP000033684"/>
    </source>
</evidence>
<dbReference type="Proteomes" id="UP000033684">
    <property type="component" value="Unassembled WGS sequence"/>
</dbReference>
<dbReference type="Gene3D" id="3.10.450.50">
    <property type="match status" value="1"/>
</dbReference>
<gene>
    <name evidence="2" type="ORF">VZ94_12125</name>
</gene>
<dbReference type="Pfam" id="PF14534">
    <property type="entry name" value="DUF4440"/>
    <property type="match status" value="1"/>
</dbReference>
<evidence type="ECO:0000259" key="1">
    <source>
        <dbReference type="Pfam" id="PF14534"/>
    </source>
</evidence>
<dbReference type="RefSeq" id="WP_045779426.1">
    <property type="nucleotide sequence ID" value="NZ_LAJX01000119.1"/>
</dbReference>
<proteinExistence type="predicted"/>
<evidence type="ECO:0000313" key="2">
    <source>
        <dbReference type="EMBL" id="KJV06280.1"/>
    </source>
</evidence>
<dbReference type="EMBL" id="LAJX01000119">
    <property type="protein sequence ID" value="KJV06280.1"/>
    <property type="molecule type" value="Genomic_DNA"/>
</dbReference>
<dbReference type="SUPFAM" id="SSF54427">
    <property type="entry name" value="NTF2-like"/>
    <property type="match status" value="1"/>
</dbReference>
<dbReference type="PATRIC" id="fig|1632867.3.peg.613"/>
<reference evidence="2 3" key="2">
    <citation type="journal article" date="2016" name="Microb. Ecol.">
        <title>Genome Characteristics of a Novel Type I Methanotroph (Sn10-6) Isolated from a Flooded Indian Rice Field.</title>
        <authorList>
            <person name="Rahalkar M.C."/>
            <person name="Pandit P.S."/>
            <person name="Dhakephalkar P.K."/>
            <person name="Pore S."/>
            <person name="Arora P."/>
            <person name="Kapse N."/>
        </authorList>
    </citation>
    <scope>NUCLEOTIDE SEQUENCE [LARGE SCALE GENOMIC DNA]</scope>
    <source>
        <strain evidence="2 3">Sn10-6</strain>
    </source>
</reference>
<dbReference type="InterPro" id="IPR027843">
    <property type="entry name" value="DUF4440"/>
</dbReference>
<reference evidence="3" key="1">
    <citation type="submission" date="2015-03" db="EMBL/GenBank/DDBJ databases">
        <title>Draft genome sequence of a novel methanotroph (Sn10-6) isolated from flooded ricefield rhizosphere in India.</title>
        <authorList>
            <person name="Pandit P.S."/>
            <person name="Pore S.D."/>
            <person name="Arora P."/>
            <person name="Kapse N.G."/>
            <person name="Dhakephalkar P.K."/>
            <person name="Rahalkar M.C."/>
        </authorList>
    </citation>
    <scope>NUCLEOTIDE SEQUENCE [LARGE SCALE GENOMIC DNA]</scope>
    <source>
        <strain evidence="3">Sn10-6</strain>
    </source>
</reference>